<dbReference type="OrthoDB" id="5055018at2759"/>
<name>A0A8H4K949_9HYPO</name>
<evidence type="ECO:0000256" key="4">
    <source>
        <dbReference type="SAM" id="MobiDB-lite"/>
    </source>
</evidence>
<evidence type="ECO:0000256" key="3">
    <source>
        <dbReference type="ARBA" id="ARBA00022801"/>
    </source>
</evidence>
<protein>
    <submittedName>
        <fullName evidence="6">Ulp1 protease family protein</fullName>
    </submittedName>
</protein>
<accession>A0A8H4K949</accession>
<feature type="compositionally biased region" description="Pro residues" evidence="4">
    <location>
        <begin position="49"/>
        <end position="67"/>
    </location>
</feature>
<feature type="region of interest" description="Disordered" evidence="4">
    <location>
        <begin position="1"/>
        <end position="28"/>
    </location>
</feature>
<feature type="domain" description="Ubiquitin-like protease family profile" evidence="5">
    <location>
        <begin position="139"/>
        <end position="307"/>
    </location>
</feature>
<dbReference type="PROSITE" id="PS50600">
    <property type="entry name" value="ULP_PROTEASE"/>
    <property type="match status" value="1"/>
</dbReference>
<evidence type="ECO:0000256" key="1">
    <source>
        <dbReference type="ARBA" id="ARBA00005234"/>
    </source>
</evidence>
<evidence type="ECO:0000256" key="2">
    <source>
        <dbReference type="ARBA" id="ARBA00022670"/>
    </source>
</evidence>
<dbReference type="InterPro" id="IPR038765">
    <property type="entry name" value="Papain-like_cys_pep_sf"/>
</dbReference>
<feature type="region of interest" description="Disordered" evidence="4">
    <location>
        <begin position="43"/>
        <end position="112"/>
    </location>
</feature>
<dbReference type="AlphaFoldDB" id="A0A8H4K949"/>
<keyword evidence="3" id="KW-0378">Hydrolase</keyword>
<dbReference type="EMBL" id="JAADJG010000504">
    <property type="protein sequence ID" value="KAF4445691.1"/>
    <property type="molecule type" value="Genomic_DNA"/>
</dbReference>
<feature type="compositionally biased region" description="Basic and acidic residues" evidence="4">
    <location>
        <begin position="92"/>
        <end position="108"/>
    </location>
</feature>
<gene>
    <name evidence="6" type="ORF">F53441_10597</name>
</gene>
<comment type="similarity">
    <text evidence="1">Belongs to the peptidase C48 family.</text>
</comment>
<dbReference type="InterPro" id="IPR003653">
    <property type="entry name" value="Peptidase_C48_C"/>
</dbReference>
<dbReference type="SUPFAM" id="SSF54001">
    <property type="entry name" value="Cysteine proteinases"/>
    <property type="match status" value="1"/>
</dbReference>
<proteinExistence type="inferred from homology"/>
<dbReference type="Proteomes" id="UP000605986">
    <property type="component" value="Unassembled WGS sequence"/>
</dbReference>
<dbReference type="Pfam" id="PF02902">
    <property type="entry name" value="Peptidase_C48"/>
    <property type="match status" value="1"/>
</dbReference>
<dbReference type="GO" id="GO:0006508">
    <property type="term" value="P:proteolysis"/>
    <property type="evidence" value="ECO:0007669"/>
    <property type="project" value="UniProtKB-KW"/>
</dbReference>
<feature type="compositionally biased region" description="Low complexity" evidence="4">
    <location>
        <begin position="68"/>
        <end position="87"/>
    </location>
</feature>
<dbReference type="GO" id="GO:0019783">
    <property type="term" value="F:ubiquitin-like protein peptidase activity"/>
    <property type="evidence" value="ECO:0007669"/>
    <property type="project" value="UniProtKB-ARBA"/>
</dbReference>
<keyword evidence="2 6" id="KW-0645">Protease</keyword>
<feature type="compositionally biased region" description="Basic and acidic residues" evidence="4">
    <location>
        <begin position="16"/>
        <end position="28"/>
    </location>
</feature>
<sequence length="518" mass="57242">MASSAPLRRRILTARSRPETARNAEYRQRRVANLDRLWGDSRVMGYAIPQPPPPDPSPSPGPGPGPSLSPTLDPARSRSRSPASSSSFGDIELPRADHSSPTDQRDIIDESDDHVQLINYDGFMEMAMDMSSNNGDEPIAVDDLDFSDMKSELSTDTIARILDGAWPNDVAIAELVELFSSLRPLDAEAIDPLLVDRPPVNSAVIQLLASGSQQQDQGLLLLVPIRCGAHWTLVVLRAADKSVRYYNSMPNYTMPNLAARIDQVRQGLIRGLDYNIVDTVSAGTLSCPQQTNTDDCGVAVIVNGIYNLASRPLSSTINCDYGICRRVLAVMLMDKDELDDNLDLSLSLVPPELAEEPTVNIGTAEPRPANLSASEYHDWVCTERQRLVVYMRSTIDSLVDFSSRCRSHSILVAEIVSVLESLTSERDVTAGQELDMELDKLNTAIEQVRALRWVNQAAKSALKKQLKVVQKRADLCTAYRMRLEVLIHRYKTDLDGLEVMIRDVGALVDGLKQNCEME</sequence>
<reference evidence="6" key="1">
    <citation type="submission" date="2020-01" db="EMBL/GenBank/DDBJ databases">
        <title>Identification and distribution of gene clusters putatively required for synthesis of sphingolipid metabolism inhibitors in phylogenetically diverse species of the filamentous fungus Fusarium.</title>
        <authorList>
            <person name="Kim H.-S."/>
            <person name="Busman M."/>
            <person name="Brown D.W."/>
            <person name="Divon H."/>
            <person name="Uhlig S."/>
            <person name="Proctor R.H."/>
        </authorList>
    </citation>
    <scope>NUCLEOTIDE SEQUENCE</scope>
    <source>
        <strain evidence="6">NRRL 53441</strain>
    </source>
</reference>
<dbReference type="Gene3D" id="3.40.395.10">
    <property type="entry name" value="Adenoviral Proteinase, Chain A"/>
    <property type="match status" value="1"/>
</dbReference>
<evidence type="ECO:0000313" key="7">
    <source>
        <dbReference type="Proteomes" id="UP000605986"/>
    </source>
</evidence>
<evidence type="ECO:0000313" key="6">
    <source>
        <dbReference type="EMBL" id="KAF4445691.1"/>
    </source>
</evidence>
<keyword evidence="7" id="KW-1185">Reference proteome</keyword>
<organism evidence="6 7">
    <name type="scientific">Fusarium austroafricanum</name>
    <dbReference type="NCBI Taxonomy" id="2364996"/>
    <lineage>
        <taxon>Eukaryota</taxon>
        <taxon>Fungi</taxon>
        <taxon>Dikarya</taxon>
        <taxon>Ascomycota</taxon>
        <taxon>Pezizomycotina</taxon>
        <taxon>Sordariomycetes</taxon>
        <taxon>Hypocreomycetidae</taxon>
        <taxon>Hypocreales</taxon>
        <taxon>Nectriaceae</taxon>
        <taxon>Fusarium</taxon>
        <taxon>Fusarium concolor species complex</taxon>
    </lineage>
</organism>
<dbReference type="GO" id="GO:0008234">
    <property type="term" value="F:cysteine-type peptidase activity"/>
    <property type="evidence" value="ECO:0007669"/>
    <property type="project" value="InterPro"/>
</dbReference>
<comment type="caution">
    <text evidence="6">The sequence shown here is derived from an EMBL/GenBank/DDBJ whole genome shotgun (WGS) entry which is preliminary data.</text>
</comment>
<evidence type="ECO:0000259" key="5">
    <source>
        <dbReference type="PROSITE" id="PS50600"/>
    </source>
</evidence>